<dbReference type="EMBL" id="CP152276">
    <property type="protein sequence ID" value="XAE42051.1"/>
    <property type="molecule type" value="Genomic_DNA"/>
</dbReference>
<evidence type="ECO:0000256" key="5">
    <source>
        <dbReference type="ARBA" id="ARBA00023136"/>
    </source>
</evidence>
<gene>
    <name evidence="7" type="ORF">AAC691_17535</name>
</gene>
<evidence type="ECO:0000256" key="1">
    <source>
        <dbReference type="ARBA" id="ARBA00004651"/>
    </source>
</evidence>
<keyword evidence="3 6" id="KW-0812">Transmembrane</keyword>
<feature type="transmembrane region" description="Helical" evidence="6">
    <location>
        <begin position="38"/>
        <end position="62"/>
    </location>
</feature>
<organism evidence="7 8">
    <name type="scientific">Nguyenibacter vanlangensis</name>
    <dbReference type="NCBI Taxonomy" id="1216886"/>
    <lineage>
        <taxon>Bacteria</taxon>
        <taxon>Pseudomonadati</taxon>
        <taxon>Pseudomonadota</taxon>
        <taxon>Alphaproteobacteria</taxon>
        <taxon>Acetobacterales</taxon>
        <taxon>Acetobacteraceae</taxon>
        <taxon>Nguyenibacter</taxon>
    </lineage>
</organism>
<comment type="subcellular location">
    <subcellularLocation>
        <location evidence="1">Cell membrane</location>
        <topology evidence="1">Multi-pass membrane protein</topology>
    </subcellularLocation>
</comment>
<keyword evidence="2" id="KW-1003">Cell membrane</keyword>
<reference evidence="7 8" key="1">
    <citation type="submission" date="2024-04" db="EMBL/GenBank/DDBJ databases">
        <title>Complete genome sequence of Nguyenibacter vanlangesis HBCM-1154, a strain capable of nitrogen fixation, IAA production, and phosphorus solubilization isolated from sugarcane soil.</title>
        <authorList>
            <person name="MY HANH P."/>
        </authorList>
    </citation>
    <scope>NUCLEOTIDE SEQUENCE [LARGE SCALE GENOMIC DNA]</scope>
    <source>
        <strain evidence="7 8">HBCM 1154</strain>
    </source>
</reference>
<keyword evidence="4 6" id="KW-1133">Transmembrane helix</keyword>
<evidence type="ECO:0000313" key="8">
    <source>
        <dbReference type="Proteomes" id="UP001449795"/>
    </source>
</evidence>
<keyword evidence="5 6" id="KW-0472">Membrane</keyword>
<dbReference type="PANTHER" id="PTHR30086:SF21">
    <property type="entry name" value="TRANSPORT PROTEIN"/>
    <property type="match status" value="1"/>
</dbReference>
<evidence type="ECO:0000256" key="6">
    <source>
        <dbReference type="SAM" id="Phobius"/>
    </source>
</evidence>
<keyword evidence="8" id="KW-1185">Reference proteome</keyword>
<dbReference type="Proteomes" id="UP001449795">
    <property type="component" value="Chromosome"/>
</dbReference>
<evidence type="ECO:0000256" key="4">
    <source>
        <dbReference type="ARBA" id="ARBA00022989"/>
    </source>
</evidence>
<dbReference type="Pfam" id="PF01810">
    <property type="entry name" value="LysE"/>
    <property type="match status" value="1"/>
</dbReference>
<dbReference type="RefSeq" id="WP_342627855.1">
    <property type="nucleotide sequence ID" value="NZ_CP152276.1"/>
</dbReference>
<feature type="transmembrane region" description="Helical" evidence="6">
    <location>
        <begin position="182"/>
        <end position="201"/>
    </location>
</feature>
<accession>A0ABZ3D2R7</accession>
<sequence length="204" mass="21777">MAHYLIVLAVTSLAVISPGADFAMVSRNSFLHGRRSGVLSAFGIAASCWIHVFYAVFFLATVQGVVPDLLTYVRFAGAAYLAYAGMRTMRSGLAVEDDDGARPAVSASQSFLAGFLTNALNPKTAVFVISLYTQVIGPHATVQYALLCGATISLCHLAWFVLVSCGLSRNDTRRWVMAHAVGFNRVIGAILLLIGASLVFVERG</sequence>
<dbReference type="PANTHER" id="PTHR30086">
    <property type="entry name" value="ARGININE EXPORTER PROTEIN ARGO"/>
    <property type="match status" value="1"/>
</dbReference>
<name>A0ABZ3D2R7_9PROT</name>
<protein>
    <submittedName>
        <fullName evidence="7">LysE family translocator</fullName>
    </submittedName>
</protein>
<feature type="transmembrane region" description="Helical" evidence="6">
    <location>
        <begin position="144"/>
        <end position="162"/>
    </location>
</feature>
<dbReference type="InterPro" id="IPR001123">
    <property type="entry name" value="LeuE-type"/>
</dbReference>
<evidence type="ECO:0000256" key="2">
    <source>
        <dbReference type="ARBA" id="ARBA00022475"/>
    </source>
</evidence>
<evidence type="ECO:0000256" key="3">
    <source>
        <dbReference type="ARBA" id="ARBA00022692"/>
    </source>
</evidence>
<proteinExistence type="predicted"/>
<evidence type="ECO:0000313" key="7">
    <source>
        <dbReference type="EMBL" id="XAE42051.1"/>
    </source>
</evidence>